<keyword evidence="3" id="KW-1185">Reference proteome</keyword>
<feature type="compositionally biased region" description="Basic and acidic residues" evidence="1">
    <location>
        <begin position="90"/>
        <end position="99"/>
    </location>
</feature>
<organism evidence="2 3">
    <name type="scientific">Escallonia rubra</name>
    <dbReference type="NCBI Taxonomy" id="112253"/>
    <lineage>
        <taxon>Eukaryota</taxon>
        <taxon>Viridiplantae</taxon>
        <taxon>Streptophyta</taxon>
        <taxon>Embryophyta</taxon>
        <taxon>Tracheophyta</taxon>
        <taxon>Spermatophyta</taxon>
        <taxon>Magnoliopsida</taxon>
        <taxon>eudicotyledons</taxon>
        <taxon>Gunneridae</taxon>
        <taxon>Pentapetalae</taxon>
        <taxon>asterids</taxon>
        <taxon>campanulids</taxon>
        <taxon>Escalloniales</taxon>
        <taxon>Escalloniaceae</taxon>
        <taxon>Escallonia</taxon>
    </lineage>
</organism>
<dbReference type="Proteomes" id="UP001187471">
    <property type="component" value="Unassembled WGS sequence"/>
</dbReference>
<evidence type="ECO:0000256" key="1">
    <source>
        <dbReference type="SAM" id="MobiDB-lite"/>
    </source>
</evidence>
<comment type="caution">
    <text evidence="2">The sequence shown here is derived from an EMBL/GenBank/DDBJ whole genome shotgun (WGS) entry which is preliminary data.</text>
</comment>
<dbReference type="AlphaFoldDB" id="A0AA88QR65"/>
<reference evidence="2" key="1">
    <citation type="submission" date="2022-12" db="EMBL/GenBank/DDBJ databases">
        <title>Draft genome assemblies for two species of Escallonia (Escalloniales).</title>
        <authorList>
            <person name="Chanderbali A."/>
            <person name="Dervinis C."/>
            <person name="Anghel I."/>
            <person name="Soltis D."/>
            <person name="Soltis P."/>
            <person name="Zapata F."/>
        </authorList>
    </citation>
    <scope>NUCLEOTIDE SEQUENCE</scope>
    <source>
        <strain evidence="2">UCBG92.1500</strain>
        <tissue evidence="2">Leaf</tissue>
    </source>
</reference>
<accession>A0AA88QR65</accession>
<sequence length="99" mass="11306">MMWHNSPAYVGVITGMDKYLVFSYDIKQVITMEYKRVLASLKAWETAKQAAELATKEARMQDVALLREKCCKGQQEAEDEPPRSVQLAVRNDEELGKLL</sequence>
<dbReference type="EMBL" id="JAVXUO010002313">
    <property type="protein sequence ID" value="KAK2974452.1"/>
    <property type="molecule type" value="Genomic_DNA"/>
</dbReference>
<feature type="region of interest" description="Disordered" evidence="1">
    <location>
        <begin position="73"/>
        <end position="99"/>
    </location>
</feature>
<evidence type="ECO:0000313" key="2">
    <source>
        <dbReference type="EMBL" id="KAK2974452.1"/>
    </source>
</evidence>
<protein>
    <submittedName>
        <fullName evidence="2">Uncharacterized protein</fullName>
    </submittedName>
</protein>
<proteinExistence type="predicted"/>
<gene>
    <name evidence="2" type="ORF">RJ640_013194</name>
</gene>
<evidence type="ECO:0000313" key="3">
    <source>
        <dbReference type="Proteomes" id="UP001187471"/>
    </source>
</evidence>
<name>A0AA88QR65_9ASTE</name>